<comment type="caution">
    <text evidence="3">The sequence shown here is derived from an EMBL/GenBank/DDBJ whole genome shotgun (WGS) entry which is preliminary data.</text>
</comment>
<keyword evidence="1" id="KW-0732">Signal</keyword>
<organism evidence="3 4">
    <name type="scientific">Flavobacterium paronense</name>
    <dbReference type="NCBI Taxonomy" id="1392775"/>
    <lineage>
        <taxon>Bacteria</taxon>
        <taxon>Pseudomonadati</taxon>
        <taxon>Bacteroidota</taxon>
        <taxon>Flavobacteriia</taxon>
        <taxon>Flavobacteriales</taxon>
        <taxon>Flavobacteriaceae</taxon>
        <taxon>Flavobacterium</taxon>
    </lineage>
</organism>
<dbReference type="PANTHER" id="PTHR46825">
    <property type="entry name" value="D-ALANYL-D-ALANINE-CARBOXYPEPTIDASE/ENDOPEPTIDASE AMPH"/>
    <property type="match status" value="1"/>
</dbReference>
<dbReference type="EMBL" id="JBHMFB010000016">
    <property type="protein sequence ID" value="MFB9089326.1"/>
    <property type="molecule type" value="Genomic_DNA"/>
</dbReference>
<evidence type="ECO:0000256" key="1">
    <source>
        <dbReference type="SAM" id="SignalP"/>
    </source>
</evidence>
<feature type="domain" description="Beta-lactamase-related" evidence="2">
    <location>
        <begin position="35"/>
        <end position="358"/>
    </location>
</feature>
<dbReference type="PANTHER" id="PTHR46825:SF9">
    <property type="entry name" value="BETA-LACTAMASE-RELATED DOMAIN-CONTAINING PROTEIN"/>
    <property type="match status" value="1"/>
</dbReference>
<reference evidence="3 4" key="1">
    <citation type="submission" date="2024-09" db="EMBL/GenBank/DDBJ databases">
        <authorList>
            <person name="Sun Q."/>
            <person name="Mori K."/>
        </authorList>
    </citation>
    <scope>NUCLEOTIDE SEQUENCE [LARGE SCALE GENOMIC DNA]</scope>
    <source>
        <strain evidence="3 4">CECT 8460</strain>
    </source>
</reference>
<dbReference type="RefSeq" id="WP_290286310.1">
    <property type="nucleotide sequence ID" value="NZ_JAUFQN010000019.1"/>
</dbReference>
<evidence type="ECO:0000313" key="3">
    <source>
        <dbReference type="EMBL" id="MFB9089326.1"/>
    </source>
</evidence>
<proteinExistence type="predicted"/>
<dbReference type="Pfam" id="PF00144">
    <property type="entry name" value="Beta-lactamase"/>
    <property type="match status" value="1"/>
</dbReference>
<keyword evidence="3" id="KW-0378">Hydrolase</keyword>
<gene>
    <name evidence="3" type="ORF">ACFFUU_06930</name>
</gene>
<name>A0ABV5GDX7_9FLAO</name>
<evidence type="ECO:0000313" key="4">
    <source>
        <dbReference type="Proteomes" id="UP001589576"/>
    </source>
</evidence>
<dbReference type="SUPFAM" id="SSF56601">
    <property type="entry name" value="beta-lactamase/transpeptidase-like"/>
    <property type="match status" value="1"/>
</dbReference>
<dbReference type="GO" id="GO:0016787">
    <property type="term" value="F:hydrolase activity"/>
    <property type="evidence" value="ECO:0007669"/>
    <property type="project" value="UniProtKB-KW"/>
</dbReference>
<feature type="signal peptide" evidence="1">
    <location>
        <begin position="1"/>
        <end position="19"/>
    </location>
</feature>
<keyword evidence="4" id="KW-1185">Reference proteome</keyword>
<protein>
    <submittedName>
        <fullName evidence="3">Serine hydrolase domain-containing protein</fullName>
        <ecNumber evidence="3">3.-.-.-</ecNumber>
    </submittedName>
</protein>
<accession>A0ABV5GDX7</accession>
<dbReference type="EC" id="3.-.-.-" evidence="3"/>
<feature type="chain" id="PRO_5046083503" evidence="1">
    <location>
        <begin position="20"/>
        <end position="386"/>
    </location>
</feature>
<evidence type="ECO:0000259" key="2">
    <source>
        <dbReference type="Pfam" id="PF00144"/>
    </source>
</evidence>
<dbReference type="Proteomes" id="UP001589576">
    <property type="component" value="Unassembled WGS sequence"/>
</dbReference>
<dbReference type="InterPro" id="IPR001466">
    <property type="entry name" value="Beta-lactam-related"/>
</dbReference>
<sequence>MKKLSILFVALIISSCSSSDSSENPSTTQTDIASVDSKVTAFMNLYNIPGASLAISKNGKLVYVKGYGKSNVETNENVTVNSRFRLASLSKTYTGIAIMKLIQDGQFTLESPVFGTGGILGNDYGTSPYNSNLLNIKVKHLLQHTSGSWGSATGGDVIDQNPSYTYQQLFDWILNTRPNPNVPGNTYDYTNVGYNLLGRIIEKKSGKTYINYIKEDILAPIGVTMTDIAGKTEAERKANEVKYYGQGNDASFVYTIAFPRRDADGGLMSTATDVLKLITAADGFTTRPDILNQASITAFTTPSSAYSGYANGIGIWSAENVWFNYGSLPGTRTAFMRHNNGMCVALLLNSRADPSANENPFVYAMQDLVLDFVKNSSYNWQNIDQF</sequence>
<dbReference type="InterPro" id="IPR012338">
    <property type="entry name" value="Beta-lactam/transpept-like"/>
</dbReference>
<dbReference type="PROSITE" id="PS51257">
    <property type="entry name" value="PROKAR_LIPOPROTEIN"/>
    <property type="match status" value="1"/>
</dbReference>
<dbReference type="InterPro" id="IPR050491">
    <property type="entry name" value="AmpC-like"/>
</dbReference>
<dbReference type="Gene3D" id="3.40.710.10">
    <property type="entry name" value="DD-peptidase/beta-lactamase superfamily"/>
    <property type="match status" value="1"/>
</dbReference>